<evidence type="ECO:0000259" key="3">
    <source>
        <dbReference type="PROSITE" id="PS51898"/>
    </source>
</evidence>
<evidence type="ECO:0000256" key="1">
    <source>
        <dbReference type="ARBA" id="ARBA00008857"/>
    </source>
</evidence>
<dbReference type="GO" id="GO:0006310">
    <property type="term" value="P:DNA recombination"/>
    <property type="evidence" value="ECO:0007669"/>
    <property type="project" value="UniProtKB-KW"/>
</dbReference>
<organism evidence="4">
    <name type="scientific">Siphoviridae sp. ctwfx1</name>
    <dbReference type="NCBI Taxonomy" id="2825732"/>
    <lineage>
        <taxon>Viruses</taxon>
        <taxon>Duplodnaviria</taxon>
        <taxon>Heunggongvirae</taxon>
        <taxon>Uroviricota</taxon>
        <taxon>Caudoviricetes</taxon>
    </lineage>
</organism>
<comment type="similarity">
    <text evidence="1">Belongs to the 'phage' integrase family.</text>
</comment>
<accession>A0A8S5UVA3</accession>
<evidence type="ECO:0000256" key="2">
    <source>
        <dbReference type="ARBA" id="ARBA00023172"/>
    </source>
</evidence>
<dbReference type="Gene3D" id="1.10.443.10">
    <property type="entry name" value="Intergrase catalytic core"/>
    <property type="match status" value="1"/>
</dbReference>
<keyword evidence="2" id="KW-0233">DNA recombination</keyword>
<dbReference type="EMBL" id="BK016147">
    <property type="protein sequence ID" value="DAF98417.1"/>
    <property type="molecule type" value="Genomic_DNA"/>
</dbReference>
<protein>
    <submittedName>
        <fullName evidence="4">Integrase</fullName>
    </submittedName>
</protein>
<evidence type="ECO:0000313" key="4">
    <source>
        <dbReference type="EMBL" id="DAF98417.1"/>
    </source>
</evidence>
<dbReference type="Pfam" id="PF00589">
    <property type="entry name" value="Phage_integrase"/>
    <property type="match status" value="1"/>
</dbReference>
<reference evidence="4" key="1">
    <citation type="journal article" date="2021" name="Proc. Natl. Acad. Sci. U.S.A.">
        <title>A Catalog of Tens of Thousands of Viruses from Human Metagenomes Reveals Hidden Associations with Chronic Diseases.</title>
        <authorList>
            <person name="Tisza M.J."/>
            <person name="Buck C.B."/>
        </authorList>
    </citation>
    <scope>NUCLEOTIDE SEQUENCE</scope>
    <source>
        <strain evidence="4">Ctwfx1</strain>
    </source>
</reference>
<dbReference type="SUPFAM" id="SSF56349">
    <property type="entry name" value="DNA breaking-rejoining enzymes"/>
    <property type="match status" value="1"/>
</dbReference>
<dbReference type="InterPro" id="IPR002104">
    <property type="entry name" value="Integrase_catalytic"/>
</dbReference>
<dbReference type="PROSITE" id="PS51898">
    <property type="entry name" value="TYR_RECOMBINASE"/>
    <property type="match status" value="1"/>
</dbReference>
<dbReference type="GO" id="GO:0003677">
    <property type="term" value="F:DNA binding"/>
    <property type="evidence" value="ECO:0007669"/>
    <property type="project" value="InterPro"/>
</dbReference>
<proteinExistence type="inferred from homology"/>
<dbReference type="InterPro" id="IPR011010">
    <property type="entry name" value="DNA_brk_join_enz"/>
</dbReference>
<feature type="domain" description="Tyr recombinase" evidence="3">
    <location>
        <begin position="182"/>
        <end position="364"/>
    </location>
</feature>
<sequence>MNCKACGREIPENSIYCNWCGVKQLRERRGREEVKVPTPKQLPSGSWTVYLRAEGQSVTEPTRELCLARARALRAGFLEARKAAEAAGLTLEQAIDHFVDVNKIALSPSTIRGYEAVKLHRFPHKMQQPITDLTGWQAAVDAEARTLAPKTVRNAWGLVAEVMRENDITPPRVRLPQKNAHTELPWLTYDQILEFVDAVKGSQFETGALLALHSLRRSEIFGLTWDRIDLKQKTITVSGSRVMNSSNQYVYKKTNKNVSSQRTIRIMIPALYDRLKKLHDEGKPILACTENSLRGGINTICRKAGLPECGVHGLRRSFASLGFHVGLTELEVQEIGGWNDHNTIHKFYLRLAQADRLHAENKMSEFYRAGKQGRGEEK</sequence>
<dbReference type="GO" id="GO:0015074">
    <property type="term" value="P:DNA integration"/>
    <property type="evidence" value="ECO:0007669"/>
    <property type="project" value="InterPro"/>
</dbReference>
<dbReference type="InterPro" id="IPR013762">
    <property type="entry name" value="Integrase-like_cat_sf"/>
</dbReference>
<name>A0A8S5UVA3_9CAUD</name>
<dbReference type="CDD" id="cd01189">
    <property type="entry name" value="INT_ICEBs1_C_like"/>
    <property type="match status" value="1"/>
</dbReference>